<evidence type="ECO:0000313" key="3">
    <source>
        <dbReference type="Proteomes" id="UP000307756"/>
    </source>
</evidence>
<dbReference type="Proteomes" id="UP000307756">
    <property type="component" value="Unassembled WGS sequence"/>
</dbReference>
<dbReference type="AlphaFoldDB" id="A0A4U1DCI0"/>
<feature type="transmembrane region" description="Helical" evidence="1">
    <location>
        <begin position="6"/>
        <end position="33"/>
    </location>
</feature>
<evidence type="ECO:0000313" key="2">
    <source>
        <dbReference type="EMBL" id="TKC19783.1"/>
    </source>
</evidence>
<keyword evidence="1" id="KW-0472">Membrane</keyword>
<proteinExistence type="predicted"/>
<keyword evidence="1" id="KW-0812">Transmembrane</keyword>
<feature type="transmembrane region" description="Helical" evidence="1">
    <location>
        <begin position="115"/>
        <end position="135"/>
    </location>
</feature>
<organism evidence="2 3">
    <name type="scientific">Robertmurraya kyonggiensis</name>
    <dbReference type="NCBI Taxonomy" id="1037680"/>
    <lineage>
        <taxon>Bacteria</taxon>
        <taxon>Bacillati</taxon>
        <taxon>Bacillota</taxon>
        <taxon>Bacilli</taxon>
        <taxon>Bacillales</taxon>
        <taxon>Bacillaceae</taxon>
        <taxon>Robertmurraya</taxon>
    </lineage>
</organism>
<dbReference type="Pfam" id="PF13782">
    <property type="entry name" value="SpoVAB"/>
    <property type="match status" value="1"/>
</dbReference>
<dbReference type="InterPro" id="IPR020144">
    <property type="entry name" value="SpoVAB"/>
</dbReference>
<name>A0A4U1DCI0_9BACI</name>
<evidence type="ECO:0000256" key="1">
    <source>
        <dbReference type="SAM" id="Phobius"/>
    </source>
</evidence>
<gene>
    <name evidence="2" type="ORF">FA727_09680</name>
</gene>
<dbReference type="OrthoDB" id="9790504at2"/>
<dbReference type="EMBL" id="SWBM01000001">
    <property type="protein sequence ID" value="TKC19783.1"/>
    <property type="molecule type" value="Genomic_DNA"/>
</dbReference>
<keyword evidence="3" id="KW-1185">Reference proteome</keyword>
<dbReference type="RefSeq" id="WP_136830684.1">
    <property type="nucleotide sequence ID" value="NZ_SWBM01000001.1"/>
</dbReference>
<protein>
    <submittedName>
        <fullName evidence="2">Stage V sporulation protein AB</fullName>
    </submittedName>
</protein>
<reference evidence="2 3" key="1">
    <citation type="journal article" date="2011" name="J. Microbiol.">
        <title>Bacillus kyonggiensis sp. nov., isolated from soil of a lettuce field.</title>
        <authorList>
            <person name="Dong K."/>
            <person name="Lee S."/>
        </authorList>
    </citation>
    <scope>NUCLEOTIDE SEQUENCE [LARGE SCALE GENOMIC DNA]</scope>
    <source>
        <strain evidence="2 3">NB22</strain>
    </source>
</reference>
<comment type="caution">
    <text evidence="2">The sequence shown here is derived from an EMBL/GenBank/DDBJ whole genome shotgun (WGS) entry which is preliminary data.</text>
</comment>
<accession>A0A4U1DCI0</accession>
<feature type="transmembrane region" description="Helical" evidence="1">
    <location>
        <begin position="45"/>
        <end position="65"/>
    </location>
</feature>
<keyword evidence="1" id="KW-1133">Transmembrane helix</keyword>
<feature type="transmembrane region" description="Helical" evidence="1">
    <location>
        <begin position="71"/>
        <end position="95"/>
    </location>
</feature>
<sequence length="140" mass="15110">MVIKIAFVIFLGLAGGLAVGSGFVAFLTVLGIIPRLTQLTKTMKMIVWYQWAVVLGALIGGFASLRDPALYLSSFILIPLGAAGGVFVGMMAAALTEVLNVFPILAKRIGLEEKIVILMMAFVFGKIFGSLYQWIYYVAD</sequence>